<evidence type="ECO:0000313" key="3">
    <source>
        <dbReference type="EMBL" id="TID01591.1"/>
    </source>
</evidence>
<feature type="domain" description="DUF7888" evidence="2">
    <location>
        <begin position="74"/>
        <end position="180"/>
    </location>
</feature>
<evidence type="ECO:0000313" key="4">
    <source>
        <dbReference type="Proteomes" id="UP000305883"/>
    </source>
</evidence>
<gene>
    <name evidence="3" type="ORF">CH35J_003586</name>
</gene>
<sequence length="191" mass="21040">MLFKEIAVAYFFGLAASSPVLGAPPASSDGLPGVDSDSFKPDWKTIEADFKEQLSKTKNGQALSKRLNTHSATNVGLGQIIYAAGSAAYNHVKSISNWNEAREQFTQLTTKIMIDHNPYPTEAVAAICYNKGYDVRDRRGIYGLTSQELAIWPLKTDYDCFYMGKNNAFWSQGDGGTINARLPGFLLKSFH</sequence>
<feature type="signal peptide" evidence="1">
    <location>
        <begin position="1"/>
        <end position="22"/>
    </location>
</feature>
<dbReference type="PANTHER" id="PTHR40845">
    <property type="match status" value="1"/>
</dbReference>
<protein>
    <recommendedName>
        <fullName evidence="2">DUF7888 domain-containing protein</fullName>
    </recommendedName>
</protein>
<evidence type="ECO:0000256" key="1">
    <source>
        <dbReference type="SAM" id="SignalP"/>
    </source>
</evidence>
<dbReference type="OrthoDB" id="3478218at2759"/>
<dbReference type="Pfam" id="PF25411">
    <property type="entry name" value="DUF7888"/>
    <property type="match status" value="1"/>
</dbReference>
<reference evidence="3 4" key="1">
    <citation type="journal article" date="2019" name="Genome Biol. Evol.">
        <title>Genomic Plasticity Mediated by Transposable Elements in the Plant Pathogenic Fungus Colletotrichum higginsianum.</title>
        <authorList>
            <person name="Tsushima A."/>
            <person name="Gan P."/>
            <person name="Kumakura N."/>
            <person name="Narusaka M."/>
            <person name="Takano Y."/>
            <person name="Narusaka Y."/>
            <person name="Shirasu K."/>
        </authorList>
    </citation>
    <scope>NUCLEOTIDE SEQUENCE [LARGE SCALE GENOMIC DNA]</scope>
    <source>
        <strain evidence="3 4">MAFF305635-RFP</strain>
    </source>
</reference>
<dbReference type="EMBL" id="MWPZ01000003">
    <property type="protein sequence ID" value="TID01591.1"/>
    <property type="molecule type" value="Genomic_DNA"/>
</dbReference>
<comment type="caution">
    <text evidence="3">The sequence shown here is derived from an EMBL/GenBank/DDBJ whole genome shotgun (WGS) entry which is preliminary data.</text>
</comment>
<dbReference type="Proteomes" id="UP000305883">
    <property type="component" value="Unassembled WGS sequence"/>
</dbReference>
<dbReference type="PANTHER" id="PTHR40845:SF1">
    <property type="match status" value="1"/>
</dbReference>
<feature type="chain" id="PRO_5020407413" description="DUF7888 domain-containing protein" evidence="1">
    <location>
        <begin position="23"/>
        <end position="191"/>
    </location>
</feature>
<keyword evidence="1" id="KW-0732">Signal</keyword>
<accession>A0A4T0W7Z1</accession>
<organism evidence="3 4">
    <name type="scientific">Colletotrichum higginsianum</name>
    <dbReference type="NCBI Taxonomy" id="80884"/>
    <lineage>
        <taxon>Eukaryota</taxon>
        <taxon>Fungi</taxon>
        <taxon>Dikarya</taxon>
        <taxon>Ascomycota</taxon>
        <taxon>Pezizomycotina</taxon>
        <taxon>Sordariomycetes</taxon>
        <taxon>Hypocreomycetidae</taxon>
        <taxon>Glomerellales</taxon>
        <taxon>Glomerellaceae</taxon>
        <taxon>Colletotrichum</taxon>
        <taxon>Colletotrichum destructivum species complex</taxon>
    </lineage>
</organism>
<dbReference type="AlphaFoldDB" id="A0A4T0W7Z1"/>
<name>A0A4T0W7Z1_9PEZI</name>
<evidence type="ECO:0000259" key="2">
    <source>
        <dbReference type="Pfam" id="PF25411"/>
    </source>
</evidence>
<dbReference type="InterPro" id="IPR057210">
    <property type="entry name" value="DUF7888"/>
</dbReference>
<proteinExistence type="predicted"/>